<evidence type="ECO:0000259" key="4">
    <source>
        <dbReference type="Pfam" id="PF21602"/>
    </source>
</evidence>
<dbReference type="Pfam" id="PF21602">
    <property type="entry name" value="GldM_3rd"/>
    <property type="match status" value="1"/>
</dbReference>
<keyword evidence="1" id="KW-1133">Transmembrane helix</keyword>
<feature type="domain" description="Gliding motility-associated protein GldM N-terminal" evidence="2">
    <location>
        <begin position="31"/>
        <end position="244"/>
    </location>
</feature>
<protein>
    <recommendedName>
        <fullName evidence="6">Gliding motility protein GldM</fullName>
    </recommendedName>
</protein>
<feature type="transmembrane region" description="Helical" evidence="1">
    <location>
        <begin position="12"/>
        <end position="29"/>
    </location>
</feature>
<proteinExistence type="predicted"/>
<evidence type="ECO:0008006" key="6">
    <source>
        <dbReference type="Google" id="ProtNLM"/>
    </source>
</evidence>
<sequence>MASGAESPRQKMINLMYLVFIAMLALNMSKEVLTTFGNIENDLTKSSKNLKNLNNEALAQIRGNARTDSIIWKEPNITVNKISALANDLVLYIDSDIKQPIIMKVDKNDRNENGSVEDSIPDYEIMDNSVLYDELLFKDSDTPSAVGDSLIMFIDNFRVGALDAIDNSKIGANDEVVKRNWDERKQNIRLQIIEKFSTDSVKITKKKKNWLKYNYYQFPEIASTTKLTLLQENTHTMIASVISNVNEIILGEDLNKLTPIVKGASAFYENDKLSGGIVLGKYDQNFIAQGVEINGREYNPNEVMENGEVILEKLGINVGRAGAKKLTGTITFRRLINGKYETFPIAIDHEYFVNPPLAIISNTDMNIVYASIPNTLKISIPGVSNDNIQILNPKSIRKGKLSGEYTMEGEVGIKGKVRIKVKDKVSGIVSPDVIFDVVPLPKPIAGFSGKGSSQSRQQIASGLVKGSFNNERLDKGLSLKVASFQVRIGLRNLGVVRNTGGRFNDRVKSEILKARRGEVISITNIRFNSQKIENGTKMLPPQNDVVLTVR</sequence>
<reference evidence="5" key="1">
    <citation type="submission" date="2018-05" db="EMBL/GenBank/DDBJ databases">
        <authorList>
            <person name="Lanie J.A."/>
            <person name="Ng W.-L."/>
            <person name="Kazmierczak K.M."/>
            <person name="Andrzejewski T.M."/>
            <person name="Davidsen T.M."/>
            <person name="Wayne K.J."/>
            <person name="Tettelin H."/>
            <person name="Glass J.I."/>
            <person name="Rusch D."/>
            <person name="Podicherti R."/>
            <person name="Tsui H.-C.T."/>
            <person name="Winkler M.E."/>
        </authorList>
    </citation>
    <scope>NUCLEOTIDE SEQUENCE</scope>
</reference>
<evidence type="ECO:0000259" key="3">
    <source>
        <dbReference type="Pfam" id="PF21601"/>
    </source>
</evidence>
<name>A0A381VSL5_9ZZZZ</name>
<dbReference type="EMBL" id="UINC01009488">
    <property type="protein sequence ID" value="SVA42543.1"/>
    <property type="molecule type" value="Genomic_DNA"/>
</dbReference>
<evidence type="ECO:0000259" key="2">
    <source>
        <dbReference type="Pfam" id="PF12081"/>
    </source>
</evidence>
<evidence type="ECO:0000256" key="1">
    <source>
        <dbReference type="SAM" id="Phobius"/>
    </source>
</evidence>
<accession>A0A381VSL5</accession>
<dbReference type="InterPro" id="IPR022720">
    <property type="entry name" value="Motility-assoc_prot_GldM_N"/>
</dbReference>
<dbReference type="InterPro" id="IPR048406">
    <property type="entry name" value="GldM_Ig-like-2"/>
</dbReference>
<dbReference type="InterPro" id="IPR048405">
    <property type="entry name" value="GldM_Ig-like-1"/>
</dbReference>
<organism evidence="5">
    <name type="scientific">marine metagenome</name>
    <dbReference type="NCBI Taxonomy" id="408172"/>
    <lineage>
        <taxon>unclassified sequences</taxon>
        <taxon>metagenomes</taxon>
        <taxon>ecological metagenomes</taxon>
    </lineage>
</organism>
<dbReference type="AlphaFoldDB" id="A0A381VSL5"/>
<keyword evidence="1" id="KW-0812">Transmembrane</keyword>
<feature type="domain" description="Gliding motility-associated protein GldM second immunoglobulin-like" evidence="4">
    <location>
        <begin position="358"/>
        <end position="437"/>
    </location>
</feature>
<dbReference type="Pfam" id="PF12081">
    <property type="entry name" value="GldM_1st"/>
    <property type="match status" value="1"/>
</dbReference>
<feature type="domain" description="Gliding motility-associated protein GldM first immunoglobulin-like" evidence="3">
    <location>
        <begin position="254"/>
        <end position="353"/>
    </location>
</feature>
<gene>
    <name evidence="5" type="ORF">METZ01_LOCUS95397</name>
</gene>
<evidence type="ECO:0000313" key="5">
    <source>
        <dbReference type="EMBL" id="SVA42543.1"/>
    </source>
</evidence>
<keyword evidence="1" id="KW-0472">Membrane</keyword>
<dbReference type="Pfam" id="PF21601">
    <property type="entry name" value="GldM_2nd"/>
    <property type="match status" value="1"/>
</dbReference>